<dbReference type="GO" id="GO:0001817">
    <property type="term" value="P:regulation of cytokine production"/>
    <property type="evidence" value="ECO:0007669"/>
    <property type="project" value="TreeGrafter"/>
</dbReference>
<feature type="compositionally biased region" description="Basic and acidic residues" evidence="4">
    <location>
        <begin position="357"/>
        <end position="367"/>
    </location>
</feature>
<sequence length="367" mass="41426">MVHQRRSGPLLAGMLFFFAVSTSMTTMIFQRWNGPRKACSLIVFLYRDGCETYEMKNPAFEYRTSFITKELQNGIISLRISNVQLSDAGKYQCKKLWKNAPRDITTVQLLVVAVSQPKLSVILAKSGGVNLQCEASCWLPEPEITFLDDREKEIPADDPRRHQETSGCYTVTRKVTLQDATNSVTCRVHQPKTNQTRNTEILIPVDCMRSCFLPTAITTGVTVLLLLPTCALVVFVWMKYRKPGADLKSQLREKEEIIRQLQNIRSQLSPTVSHHDQPTFTDSHAASVHYTSRRNQSCTVNNTEPSSSSSANAAKKTSGYIGRSKSMSHSLRPVDHKLQHRRSLVLPSSVVPRLQRNSKEESEHLMS</sequence>
<dbReference type="PANTHER" id="PTHR24100:SF151">
    <property type="entry name" value="ICOS LIGAND"/>
    <property type="match status" value="1"/>
</dbReference>
<organism evidence="7 8">
    <name type="scientific">Larimichthys crocea</name>
    <name type="common">Large yellow croaker</name>
    <name type="synonym">Pseudosciaena crocea</name>
    <dbReference type="NCBI Taxonomy" id="215358"/>
    <lineage>
        <taxon>Eukaryota</taxon>
        <taxon>Metazoa</taxon>
        <taxon>Chordata</taxon>
        <taxon>Craniata</taxon>
        <taxon>Vertebrata</taxon>
        <taxon>Euteleostomi</taxon>
        <taxon>Actinopterygii</taxon>
        <taxon>Neopterygii</taxon>
        <taxon>Teleostei</taxon>
        <taxon>Neoteleostei</taxon>
        <taxon>Acanthomorphata</taxon>
        <taxon>Eupercaria</taxon>
        <taxon>Sciaenidae</taxon>
        <taxon>Larimichthys</taxon>
    </lineage>
</organism>
<dbReference type="Proteomes" id="UP000424527">
    <property type="component" value="Unassembled WGS sequence"/>
</dbReference>
<evidence type="ECO:0000256" key="2">
    <source>
        <dbReference type="ARBA" id="ARBA00023136"/>
    </source>
</evidence>
<feature type="domain" description="Ig-like" evidence="6">
    <location>
        <begin position="117"/>
        <end position="202"/>
    </location>
</feature>
<dbReference type="InterPro" id="IPR036179">
    <property type="entry name" value="Ig-like_dom_sf"/>
</dbReference>
<dbReference type="Pfam" id="PF22705">
    <property type="entry name" value="C2-set_3"/>
    <property type="match status" value="1"/>
</dbReference>
<keyword evidence="8" id="KW-1185">Reference proteome</keyword>
<evidence type="ECO:0000313" key="8">
    <source>
        <dbReference type="Proteomes" id="UP000424527"/>
    </source>
</evidence>
<evidence type="ECO:0000256" key="3">
    <source>
        <dbReference type="ARBA" id="ARBA00023319"/>
    </source>
</evidence>
<evidence type="ECO:0000256" key="5">
    <source>
        <dbReference type="SAM" id="Phobius"/>
    </source>
</evidence>
<dbReference type="InterPro" id="IPR053896">
    <property type="entry name" value="BTN3A2-like_Ig-C"/>
</dbReference>
<evidence type="ECO:0000256" key="4">
    <source>
        <dbReference type="SAM" id="MobiDB-lite"/>
    </source>
</evidence>
<keyword evidence="2 5" id="KW-0472">Membrane</keyword>
<gene>
    <name evidence="7" type="ORF">D5F01_LYC22977</name>
</gene>
<keyword evidence="5" id="KW-0812">Transmembrane</keyword>
<proteinExistence type="predicted"/>
<dbReference type="InterPro" id="IPR007110">
    <property type="entry name" value="Ig-like_dom"/>
</dbReference>
<dbReference type="GO" id="GO:0009897">
    <property type="term" value="C:external side of plasma membrane"/>
    <property type="evidence" value="ECO:0007669"/>
    <property type="project" value="TreeGrafter"/>
</dbReference>
<dbReference type="Gene3D" id="2.60.40.10">
    <property type="entry name" value="Immunoglobulins"/>
    <property type="match status" value="2"/>
</dbReference>
<dbReference type="PROSITE" id="PS50835">
    <property type="entry name" value="IG_LIKE"/>
    <property type="match status" value="1"/>
</dbReference>
<dbReference type="EMBL" id="REGW02000023">
    <property type="protein sequence ID" value="KAE8279390.1"/>
    <property type="molecule type" value="Genomic_DNA"/>
</dbReference>
<evidence type="ECO:0000259" key="6">
    <source>
        <dbReference type="PROSITE" id="PS50835"/>
    </source>
</evidence>
<dbReference type="PANTHER" id="PTHR24100">
    <property type="entry name" value="BUTYROPHILIN"/>
    <property type="match status" value="1"/>
</dbReference>
<evidence type="ECO:0000313" key="7">
    <source>
        <dbReference type="EMBL" id="KAE8279390.1"/>
    </source>
</evidence>
<dbReference type="CDD" id="cd00096">
    <property type="entry name" value="Ig"/>
    <property type="match status" value="1"/>
</dbReference>
<evidence type="ECO:0000256" key="1">
    <source>
        <dbReference type="ARBA" id="ARBA00004370"/>
    </source>
</evidence>
<feature type="transmembrane region" description="Helical" evidence="5">
    <location>
        <begin position="212"/>
        <end position="238"/>
    </location>
</feature>
<dbReference type="GO" id="GO:0050852">
    <property type="term" value="P:T cell receptor signaling pathway"/>
    <property type="evidence" value="ECO:0007669"/>
    <property type="project" value="TreeGrafter"/>
</dbReference>
<comment type="subcellular location">
    <subcellularLocation>
        <location evidence="1">Membrane</location>
    </subcellularLocation>
</comment>
<dbReference type="InterPro" id="IPR013783">
    <property type="entry name" value="Ig-like_fold"/>
</dbReference>
<dbReference type="GO" id="GO:0005102">
    <property type="term" value="F:signaling receptor binding"/>
    <property type="evidence" value="ECO:0007669"/>
    <property type="project" value="TreeGrafter"/>
</dbReference>
<feature type="region of interest" description="Disordered" evidence="4">
    <location>
        <begin position="291"/>
        <end position="367"/>
    </location>
</feature>
<dbReference type="AlphaFoldDB" id="A0A6G0HJQ1"/>
<accession>A0A6G0HJQ1</accession>
<keyword evidence="3" id="KW-0393">Immunoglobulin domain</keyword>
<protein>
    <submittedName>
        <fullName evidence="7">V-set domain-containing T-cell activation inhibitor 1</fullName>
    </submittedName>
</protein>
<comment type="caution">
    <text evidence="7">The sequence shown here is derived from an EMBL/GenBank/DDBJ whole genome shotgun (WGS) entry which is preliminary data.</text>
</comment>
<keyword evidence="5" id="KW-1133">Transmembrane helix</keyword>
<name>A0A6G0HJQ1_LARCR</name>
<dbReference type="SUPFAM" id="SSF48726">
    <property type="entry name" value="Immunoglobulin"/>
    <property type="match status" value="2"/>
</dbReference>
<feature type="compositionally biased region" description="Polar residues" evidence="4">
    <location>
        <begin position="291"/>
        <end position="305"/>
    </location>
</feature>
<dbReference type="InterPro" id="IPR050504">
    <property type="entry name" value="IgSF_BTN/MOG"/>
</dbReference>
<reference evidence="7 8" key="1">
    <citation type="submission" date="2019-07" db="EMBL/GenBank/DDBJ databases">
        <title>Chromosome genome assembly for large yellow croaker.</title>
        <authorList>
            <person name="Xiao S."/>
        </authorList>
    </citation>
    <scope>NUCLEOTIDE SEQUENCE [LARGE SCALE GENOMIC DNA]</scope>
    <source>
        <strain evidence="7">JMULYC20181020</strain>
        <tissue evidence="7">Muscle</tissue>
    </source>
</reference>